<accession>A0ACC2FT79</accession>
<evidence type="ECO:0000313" key="2">
    <source>
        <dbReference type="Proteomes" id="UP001157502"/>
    </source>
</evidence>
<gene>
    <name evidence="1" type="ORF">DPEC_G00250720</name>
</gene>
<reference evidence="1" key="1">
    <citation type="submission" date="2021-05" db="EMBL/GenBank/DDBJ databases">
        <authorList>
            <person name="Pan Q."/>
            <person name="Jouanno E."/>
            <person name="Zahm M."/>
            <person name="Klopp C."/>
            <person name="Cabau C."/>
            <person name="Louis A."/>
            <person name="Berthelot C."/>
            <person name="Parey E."/>
            <person name="Roest Crollius H."/>
            <person name="Montfort J."/>
            <person name="Robinson-Rechavi M."/>
            <person name="Bouchez O."/>
            <person name="Lampietro C."/>
            <person name="Lopez Roques C."/>
            <person name="Donnadieu C."/>
            <person name="Postlethwait J."/>
            <person name="Bobe J."/>
            <person name="Dillon D."/>
            <person name="Chandos A."/>
            <person name="von Hippel F."/>
            <person name="Guiguen Y."/>
        </authorList>
    </citation>
    <scope>NUCLEOTIDE SEQUENCE</scope>
    <source>
        <strain evidence="1">YG-Jan2019</strain>
    </source>
</reference>
<sequence>MPATDRGPVAQGGSESVLDCRDRAFTEKRTMTKSPQRVPRVLPCLTAALCHAAIVSLVSPAVIRPEDGGPQWDQSVDREGGRRGGQQWRRWLCWVGSEDTYNGDEY</sequence>
<name>A0ACC2FT79_DALPE</name>
<organism evidence="1 2">
    <name type="scientific">Dallia pectoralis</name>
    <name type="common">Alaska blackfish</name>
    <dbReference type="NCBI Taxonomy" id="75939"/>
    <lineage>
        <taxon>Eukaryota</taxon>
        <taxon>Metazoa</taxon>
        <taxon>Chordata</taxon>
        <taxon>Craniata</taxon>
        <taxon>Vertebrata</taxon>
        <taxon>Euteleostomi</taxon>
        <taxon>Actinopterygii</taxon>
        <taxon>Neopterygii</taxon>
        <taxon>Teleostei</taxon>
        <taxon>Protacanthopterygii</taxon>
        <taxon>Esociformes</taxon>
        <taxon>Umbridae</taxon>
        <taxon>Dallia</taxon>
    </lineage>
</organism>
<evidence type="ECO:0000313" key="1">
    <source>
        <dbReference type="EMBL" id="KAJ7994559.1"/>
    </source>
</evidence>
<dbReference type="EMBL" id="CM055749">
    <property type="protein sequence ID" value="KAJ7994559.1"/>
    <property type="molecule type" value="Genomic_DNA"/>
</dbReference>
<proteinExistence type="predicted"/>
<protein>
    <submittedName>
        <fullName evidence="1">Uncharacterized protein</fullName>
    </submittedName>
</protein>
<comment type="caution">
    <text evidence="1">The sequence shown here is derived from an EMBL/GenBank/DDBJ whole genome shotgun (WGS) entry which is preliminary data.</text>
</comment>
<dbReference type="Proteomes" id="UP001157502">
    <property type="component" value="Chromosome 22"/>
</dbReference>
<keyword evidence="2" id="KW-1185">Reference proteome</keyword>